<dbReference type="Proteomes" id="UP000314294">
    <property type="component" value="Unassembled WGS sequence"/>
</dbReference>
<dbReference type="EMBL" id="SRLO01000151">
    <property type="protein sequence ID" value="TNN71350.1"/>
    <property type="molecule type" value="Genomic_DNA"/>
</dbReference>
<feature type="compositionally biased region" description="Basic and acidic residues" evidence="1">
    <location>
        <begin position="88"/>
        <end position="97"/>
    </location>
</feature>
<protein>
    <submittedName>
        <fullName evidence="2">Uncharacterized protein</fullName>
    </submittedName>
</protein>
<evidence type="ECO:0000313" key="3">
    <source>
        <dbReference type="Proteomes" id="UP000314294"/>
    </source>
</evidence>
<gene>
    <name evidence="2" type="ORF">EYF80_018428</name>
</gene>
<reference evidence="2 3" key="1">
    <citation type="submission" date="2019-03" db="EMBL/GenBank/DDBJ databases">
        <title>First draft genome of Liparis tanakae, snailfish: a comprehensive survey of snailfish specific genes.</title>
        <authorList>
            <person name="Kim W."/>
            <person name="Song I."/>
            <person name="Jeong J.-H."/>
            <person name="Kim D."/>
            <person name="Kim S."/>
            <person name="Ryu S."/>
            <person name="Song J.Y."/>
            <person name="Lee S.K."/>
        </authorList>
    </citation>
    <scope>NUCLEOTIDE SEQUENCE [LARGE SCALE GENOMIC DNA]</scope>
    <source>
        <tissue evidence="2">Muscle</tissue>
    </source>
</reference>
<dbReference type="AlphaFoldDB" id="A0A4Z2I0M9"/>
<feature type="region of interest" description="Disordered" evidence="1">
    <location>
        <begin position="83"/>
        <end position="107"/>
    </location>
</feature>
<sequence>MGGLSAQARAELGELSPLTTSDACRLGPNARGRRTSSSSTVMGSRGFFRFIESLFCKAFSTFKCSAVGSTRAALLGRRCGEEEEADSREERMGHCEAGEGSPPLSGGNMSISVVSVEMEEGVAGKDMAGLAVSTPESTDSERRVVPTSGEGVGRSSSLFPVTEDWSPSVTQASKRFPKLWYRFISPLSLTTLLPNWRVNERPVDTSQAVVG</sequence>
<proteinExistence type="predicted"/>
<comment type="caution">
    <text evidence="2">The sequence shown here is derived from an EMBL/GenBank/DDBJ whole genome shotgun (WGS) entry which is preliminary data.</text>
</comment>
<evidence type="ECO:0000256" key="1">
    <source>
        <dbReference type="SAM" id="MobiDB-lite"/>
    </source>
</evidence>
<evidence type="ECO:0000313" key="2">
    <source>
        <dbReference type="EMBL" id="TNN71350.1"/>
    </source>
</evidence>
<organism evidence="2 3">
    <name type="scientific">Liparis tanakae</name>
    <name type="common">Tanaka's snailfish</name>
    <dbReference type="NCBI Taxonomy" id="230148"/>
    <lineage>
        <taxon>Eukaryota</taxon>
        <taxon>Metazoa</taxon>
        <taxon>Chordata</taxon>
        <taxon>Craniata</taxon>
        <taxon>Vertebrata</taxon>
        <taxon>Euteleostomi</taxon>
        <taxon>Actinopterygii</taxon>
        <taxon>Neopterygii</taxon>
        <taxon>Teleostei</taxon>
        <taxon>Neoteleostei</taxon>
        <taxon>Acanthomorphata</taxon>
        <taxon>Eupercaria</taxon>
        <taxon>Perciformes</taxon>
        <taxon>Cottioidei</taxon>
        <taxon>Cottales</taxon>
        <taxon>Liparidae</taxon>
        <taxon>Liparis</taxon>
    </lineage>
</organism>
<accession>A0A4Z2I0M9</accession>
<name>A0A4Z2I0M9_9TELE</name>
<feature type="region of interest" description="Disordered" evidence="1">
    <location>
        <begin position="133"/>
        <end position="155"/>
    </location>
</feature>
<keyword evidence="3" id="KW-1185">Reference proteome</keyword>